<dbReference type="PANTHER" id="PTHR37813:SF1">
    <property type="entry name" value="FELS-2 PROPHAGE PROTEIN"/>
    <property type="match status" value="1"/>
</dbReference>
<dbReference type="EMBL" id="CP104778">
    <property type="protein sequence ID" value="WPC20858.1"/>
    <property type="molecule type" value="Genomic_DNA"/>
</dbReference>
<organism evidence="4 5">
    <name type="scientific">Pediococcus inopinatus</name>
    <dbReference type="NCBI Taxonomy" id="114090"/>
    <lineage>
        <taxon>Bacteria</taxon>
        <taxon>Bacillati</taxon>
        <taxon>Bacillota</taxon>
        <taxon>Bacilli</taxon>
        <taxon>Lactobacillales</taxon>
        <taxon>Lactobacillaceae</taxon>
        <taxon>Pediococcus</taxon>
    </lineage>
</organism>
<dbReference type="PANTHER" id="PTHR37813">
    <property type="entry name" value="FELS-2 PROPHAGE PROTEIN"/>
    <property type="match status" value="1"/>
</dbReference>
<dbReference type="RefSeq" id="WP_323708946.1">
    <property type="nucleotide sequence ID" value="NZ_CP104778.1"/>
</dbReference>
<feature type="domain" description="Phage tail tape measure protein" evidence="3">
    <location>
        <begin position="209"/>
        <end position="413"/>
    </location>
</feature>
<evidence type="ECO:0000313" key="5">
    <source>
        <dbReference type="Proteomes" id="UP001302696"/>
    </source>
</evidence>
<feature type="region of interest" description="Disordered" evidence="2">
    <location>
        <begin position="1232"/>
        <end position="1255"/>
    </location>
</feature>
<dbReference type="Pfam" id="PF10145">
    <property type="entry name" value="PhageMin_Tail"/>
    <property type="match status" value="1"/>
</dbReference>
<proteinExistence type="predicted"/>
<keyword evidence="5" id="KW-1185">Reference proteome</keyword>
<dbReference type="NCBIfam" id="TIGR01760">
    <property type="entry name" value="tape_meas_TP901"/>
    <property type="match status" value="1"/>
</dbReference>
<keyword evidence="1" id="KW-1188">Viral release from host cell</keyword>
<sequence length="1530" mass="159508">MADEPLGRMVIELGLDHSDFGKGLQGAKSEVKYAMADMKSAMSVIGQSGNKLDVLGAKAKGLTSVMSAQQNVVQKLGKSYNDSFVNGKATAQTGKLATQLQNANAKLASLATQYKNNAAAMAKARVETTGFTGGLNKISKSAITVGTSMSNIGSKMTSKVSVPVVAGLALATKAAVDFDSQIQQIGPLLTNGGAVTAKFKAQLDEMSTASKNWSKTYGVSTTEINNGMAELVRRGYTTAQVLGSMPAILNATKASGEDMGTVMNATASIVEQFGLKSSSTAATLKNTTMVTDALTYAANATASGFGDMSDAMKYAGPVASSLGLSVQQTAAAIGILSNRGIEGQKAGTGLRGILTSLVKPTAMAQDAFKKMGISTKELQNDSHDLPQLISDITKGTNGWSKAERGKALAQAFGKENQTAMNALVSAGSKSLQDLTDKTNAAGGATKKVADQMNNTSANNVKKLTASLQVLGIEIGEKLVPKLLPLVNDVTKAVDGFSNLDDSTQDTIIKFALLAAAAGPVLNVVGKLTSGFGLVGKGIVGTVSKFEQMRAKSQAANEVMTLLQGGTKSLGGELKLVQGSAASATSSLSAVNGTVSSVNGTVATAKTGMSLFGTALTTTEAGAGVLGSSLTVAGAALAGVGVAAVAGAAIWYGYGKSASESAQRTKEWGSDIGATASDAANDFGSFETKASTALTDFGNDAKSTAKTVQTAFKGMVTSASKNVDKTYSNAKKEADKVGGVAGAAILKQAEKEHSANEKRITDMQKTAKQVDTITSESAKTGVKLTSDQVTTIGNLQRKMAQDEIETLNLKSKQKKAVLAAELGETTTMTKKQLASTEKAIGDASYKEMDAYNKQTGELHKAQKKGNISTAAMNAGLEVLQKKHNATMTQLGEDYIRTGKAQGKSMSQIVEDMAQNGFTDVQEQKSMKAYLASLKQTAGSAIKITGDMSKSTRSAAESWNKMVLDPKTGKVKTNAQEEVDKAAKSKDKWNSMMLLLKKGEMSSNAAAMVGVAAVQTGKWNGLSLKEKQAMIRSKGGDDLAKLITDGKQWNKFTPTEKKAIISAKGGSELLQVMTSAKTWNKLTLTEKKAVIKDNATAVMKQANINLQKWNDLTPRMKTVMATAKGTSDVAKGIKSVEDWNSLPTKEKRLLANDSNATEALKRAGVNYKQYQNLPKNVTKNLLAKDSASKNASKAKISVGKYGQLKVSSKSLKAIDKASGPSNKATNAVKTFSGSKVTTKSLTSKDKTSSPVNTARGSLTRFNGTKVLSKTATGHDKTSSPLTSARNSLTRFNGTGMTAKTAVGHDSASRSMGTARTSVTRFNGTPISSKTARGVNAASGPIGSAISAVKNFMSLPSLISKTVQVIHKVITGKATGSMGTDGNPIMVNDQEGPVFRELVKYPGAAPFIPHGRNVILNAPKNTKVIPAGLTAQMYNIPQYAKGTISPSSSVLQAAQLVNDATSVTPVSNPVSVDNGNLLQQIIASSQQQSELLKTLINAVGSIRLTDKMIANANQRYTATNLKLSNYGKGITGL</sequence>
<dbReference type="InterPro" id="IPR010090">
    <property type="entry name" value="Phage_tape_meas"/>
</dbReference>
<dbReference type="Proteomes" id="UP001302696">
    <property type="component" value="Chromosome"/>
</dbReference>
<evidence type="ECO:0000259" key="3">
    <source>
        <dbReference type="Pfam" id="PF10145"/>
    </source>
</evidence>
<evidence type="ECO:0000256" key="1">
    <source>
        <dbReference type="ARBA" id="ARBA00022612"/>
    </source>
</evidence>
<feature type="compositionally biased region" description="Polar residues" evidence="2">
    <location>
        <begin position="1306"/>
        <end position="1323"/>
    </location>
</feature>
<reference evidence="5" key="1">
    <citation type="submission" date="2024-06" db="EMBL/GenBank/DDBJ databases">
        <authorList>
            <person name="Chang H.C."/>
            <person name="Mun S.Y."/>
        </authorList>
    </citation>
    <scope>NUCLEOTIDE SEQUENCE [LARGE SCALE GENOMIC DNA]</scope>
    <source>
        <strain evidence="5">KT1</strain>
    </source>
</reference>
<feature type="region of interest" description="Disordered" evidence="2">
    <location>
        <begin position="1267"/>
        <end position="1323"/>
    </location>
</feature>
<protein>
    <submittedName>
        <fullName evidence="4">Phage tail tape measure protein</fullName>
    </submittedName>
</protein>
<accession>A0ABZ0Q1P1</accession>
<evidence type="ECO:0000256" key="2">
    <source>
        <dbReference type="SAM" id="MobiDB-lite"/>
    </source>
</evidence>
<name>A0ABZ0Q1P1_9LACO</name>
<gene>
    <name evidence="4" type="ORF">N6G96_05985</name>
</gene>
<feature type="compositionally biased region" description="Polar residues" evidence="2">
    <location>
        <begin position="1276"/>
        <end position="1295"/>
    </location>
</feature>
<evidence type="ECO:0000313" key="4">
    <source>
        <dbReference type="EMBL" id="WPC20858.1"/>
    </source>
</evidence>